<dbReference type="Pfam" id="PF13519">
    <property type="entry name" value="VWA_2"/>
    <property type="match status" value="1"/>
</dbReference>
<dbReference type="InterPro" id="IPR036465">
    <property type="entry name" value="vWFA_dom_sf"/>
</dbReference>
<evidence type="ECO:0000256" key="1">
    <source>
        <dbReference type="ARBA" id="ARBA00022475"/>
    </source>
</evidence>
<evidence type="ECO:0000256" key="2">
    <source>
        <dbReference type="ARBA" id="ARBA00022692"/>
    </source>
</evidence>
<comment type="caution">
    <text evidence="7">The sequence shown here is derived from an EMBL/GenBank/DDBJ whole genome shotgun (WGS) entry which is preliminary data.</text>
</comment>
<dbReference type="SUPFAM" id="SSF53300">
    <property type="entry name" value="vWA-like"/>
    <property type="match status" value="1"/>
</dbReference>
<evidence type="ECO:0000256" key="5">
    <source>
        <dbReference type="SAM" id="Phobius"/>
    </source>
</evidence>
<dbReference type="STRING" id="1004156.AYP45_14400"/>
<keyword evidence="4 5" id="KW-0472">Membrane</keyword>
<dbReference type="PANTHER" id="PTHR22550">
    <property type="entry name" value="SPORE GERMINATION PROTEIN"/>
    <property type="match status" value="1"/>
</dbReference>
<keyword evidence="1" id="KW-1003">Cell membrane</keyword>
<reference evidence="7 8" key="1">
    <citation type="journal article" date="2017" name="Water Res.">
        <title>Discovery and metagenomic analysis of an anammox bacterial enrichment related to Candidatus "Brocadia caroliniensis" in a full-scale glycerol-fed nitritation-denitritation separate centrate treatment process.</title>
        <authorList>
            <person name="Park H."/>
            <person name="Brotto A.C."/>
            <person name="van Loosdrecht M.C."/>
            <person name="Chandran K."/>
        </authorList>
    </citation>
    <scope>NUCLEOTIDE SEQUENCE [LARGE SCALE GENOMIC DNA]</scope>
    <source>
        <strain evidence="7">26THWARD</strain>
    </source>
</reference>
<dbReference type="AlphaFoldDB" id="A0A1V4AQZ3"/>
<proteinExistence type="predicted"/>
<evidence type="ECO:0000259" key="6">
    <source>
        <dbReference type="PROSITE" id="PS50234"/>
    </source>
</evidence>
<evidence type="ECO:0000313" key="7">
    <source>
        <dbReference type="EMBL" id="OOP55521.1"/>
    </source>
</evidence>
<evidence type="ECO:0000256" key="3">
    <source>
        <dbReference type="ARBA" id="ARBA00022989"/>
    </source>
</evidence>
<keyword evidence="3 5" id="KW-1133">Transmembrane helix</keyword>
<gene>
    <name evidence="7" type="ORF">AYP45_14400</name>
</gene>
<evidence type="ECO:0000313" key="8">
    <source>
        <dbReference type="Proteomes" id="UP000189681"/>
    </source>
</evidence>
<dbReference type="InterPro" id="IPR002035">
    <property type="entry name" value="VWF_A"/>
</dbReference>
<dbReference type="InterPro" id="IPR050768">
    <property type="entry name" value="UPF0353/GerABKA_families"/>
</dbReference>
<dbReference type="Gene3D" id="3.40.50.410">
    <property type="entry name" value="von Willebrand factor, type A domain"/>
    <property type="match status" value="1"/>
</dbReference>
<feature type="transmembrane region" description="Helical" evidence="5">
    <location>
        <begin position="318"/>
        <end position="335"/>
    </location>
</feature>
<dbReference type="PROSITE" id="PS50234">
    <property type="entry name" value="VWFA"/>
    <property type="match status" value="1"/>
</dbReference>
<organism evidence="7 8">
    <name type="scientific">Candidatus Brocadia carolinensis</name>
    <dbReference type="NCBI Taxonomy" id="1004156"/>
    <lineage>
        <taxon>Bacteria</taxon>
        <taxon>Pseudomonadati</taxon>
        <taxon>Planctomycetota</taxon>
        <taxon>Candidatus Brocadiia</taxon>
        <taxon>Candidatus Brocadiales</taxon>
        <taxon>Candidatus Brocadiaceae</taxon>
        <taxon>Candidatus Brocadia</taxon>
    </lineage>
</organism>
<dbReference type="PANTHER" id="PTHR22550:SF5">
    <property type="entry name" value="LEUCINE ZIPPER PROTEIN 4"/>
    <property type="match status" value="1"/>
</dbReference>
<keyword evidence="2 5" id="KW-0812">Transmembrane</keyword>
<dbReference type="Proteomes" id="UP000189681">
    <property type="component" value="Unassembled WGS sequence"/>
</dbReference>
<dbReference type="SMART" id="SM00327">
    <property type="entry name" value="VWA"/>
    <property type="match status" value="1"/>
</dbReference>
<dbReference type="EMBL" id="AYTS01000139">
    <property type="protein sequence ID" value="OOP55521.1"/>
    <property type="molecule type" value="Genomic_DNA"/>
</dbReference>
<accession>A0A1V4AQZ3</accession>
<name>A0A1V4AQZ3_9BACT</name>
<protein>
    <recommendedName>
        <fullName evidence="6">VWFA domain-containing protein</fullName>
    </recommendedName>
</protein>
<evidence type="ECO:0000256" key="4">
    <source>
        <dbReference type="ARBA" id="ARBA00023136"/>
    </source>
</evidence>
<feature type="domain" description="VWFA" evidence="6">
    <location>
        <begin position="92"/>
        <end position="279"/>
    </location>
</feature>
<sequence length="336" mass="38395">MLFFHYEDYRIIIYALAGLIFLLYLFLCRRKYAWLRAFGQQSLISRFSRIPTLYRNLLKGACMSAACCALGLVVLQPKWQTSRDHYEKEGLEIVFVLDVSISMLAEDVKPNRLQRAKMEISHLVHQLEGDCVGLIVFAARAFSLLPYPTNDYERVFLRVLNMINENYVRFVPYGTNIGNAFILAMNSFSTENAKKVMILLTDGEEQIITRSQVAEAVKLLLERRDIAIYVVGIGDTKDASPIPKRDREGNISGYEITEEGETIYTKPNPVFLREIAETVGGTYQHDATGNELRHIFEQVLEKHKNIVGIKKKTIIKDVYQYFVGGALALLALYFIL</sequence>
<feature type="transmembrane region" description="Helical" evidence="5">
    <location>
        <begin position="12"/>
        <end position="28"/>
    </location>
</feature>